<dbReference type="SUPFAM" id="SSF56024">
    <property type="entry name" value="Phospholipase D/nuclease"/>
    <property type="match status" value="2"/>
</dbReference>
<dbReference type="NCBIfam" id="TIGR04265">
    <property type="entry name" value="bac_cardiolipin"/>
    <property type="match status" value="1"/>
</dbReference>
<evidence type="ECO:0000256" key="5">
    <source>
        <dbReference type="ARBA" id="ARBA00022692"/>
    </source>
</evidence>
<dbReference type="GO" id="GO:0005886">
    <property type="term" value="C:plasma membrane"/>
    <property type="evidence" value="ECO:0007669"/>
    <property type="project" value="UniProtKB-SubCell"/>
</dbReference>
<name>A0A9D1SYX8_9FIRM</name>
<evidence type="ECO:0000256" key="4">
    <source>
        <dbReference type="ARBA" id="ARBA00022679"/>
    </source>
</evidence>
<keyword evidence="8 12" id="KW-0443">Lipid metabolism</keyword>
<feature type="active site" evidence="12">
    <location>
        <position position="402"/>
    </location>
</feature>
<evidence type="ECO:0000256" key="3">
    <source>
        <dbReference type="ARBA" id="ARBA00022516"/>
    </source>
</evidence>
<dbReference type="AlphaFoldDB" id="A0A9D1SYX8"/>
<evidence type="ECO:0000256" key="12">
    <source>
        <dbReference type="HAMAP-Rule" id="MF_01916"/>
    </source>
</evidence>
<comment type="function">
    <text evidence="12">Catalyzes the reversible phosphatidyl group transfer from one phosphatidylglycerol molecule to another to form cardiolipin (CL) (diphosphatidylglycerol) and glycerol.</text>
</comment>
<sequence>MDYIALTILIINIVLIGTMMFIERRKPEVIISWLVILTFVPILGFLFYIIFGSGLSLKTRRMLKRKIRYEDTYESFVWKELLRLPELSEEERELALFNERNAKSLPYFDNDIQVFTFGREKIEALKKDLLNAKHSINMEYYIFDDEGVGKEIMQILCDKAREGIKVKLIFDSVGCIRAPRRFFKKLKKAGGEVAEFFPPLFGIRLINFKMNYRNHRKIVVIDGRIGYVGGINIRDDHMGLKKKLSPWRDTHLRIEGNAVYGLQNAFFNDFFFCKRKHISSTELVALGYFPKMQKCGNVTTQIVCSGPESKIHYIKESYMKMISMAKSKIILQTPYLVPDDVFMAALKQAIKSGVKVIIMLPRKPDKRFVYLATLSFARELVEGGAEIYLYNGFLHSKLLIVDDLCVSVGTCNADNRSFALNFEINAFMYNKNFIKMCYDILNEDLNNSMQIDLTYFKQKPFTSKLGQTFFRMFAPLL</sequence>
<dbReference type="InterPro" id="IPR027379">
    <property type="entry name" value="CLS_N"/>
</dbReference>
<evidence type="ECO:0000256" key="2">
    <source>
        <dbReference type="ARBA" id="ARBA00022475"/>
    </source>
</evidence>
<proteinExistence type="inferred from homology"/>
<accession>A0A9D1SYX8</accession>
<evidence type="ECO:0000256" key="6">
    <source>
        <dbReference type="ARBA" id="ARBA00022737"/>
    </source>
</evidence>
<dbReference type="PANTHER" id="PTHR21248:SF22">
    <property type="entry name" value="PHOSPHOLIPASE D"/>
    <property type="match status" value="1"/>
</dbReference>
<comment type="similarity">
    <text evidence="12">Belongs to the phospholipase D family. Cardiolipin synthase subfamily.</text>
</comment>
<keyword evidence="11 12" id="KW-1208">Phospholipid metabolism</keyword>
<keyword evidence="3 12" id="KW-0444">Lipid biosynthesis</keyword>
<evidence type="ECO:0000256" key="9">
    <source>
        <dbReference type="ARBA" id="ARBA00023136"/>
    </source>
</evidence>
<evidence type="ECO:0000256" key="13">
    <source>
        <dbReference type="NCBIfam" id="TIGR04265"/>
    </source>
</evidence>
<feature type="transmembrane region" description="Helical" evidence="12">
    <location>
        <begin position="29"/>
        <end position="51"/>
    </location>
</feature>
<feature type="active site" evidence="12">
    <location>
        <position position="215"/>
    </location>
</feature>
<feature type="active site" evidence="12">
    <location>
        <position position="395"/>
    </location>
</feature>
<dbReference type="EMBL" id="DVOJ01000017">
    <property type="protein sequence ID" value="HIV01900.1"/>
    <property type="molecule type" value="Genomic_DNA"/>
</dbReference>
<comment type="caution">
    <text evidence="15">The sequence shown here is derived from an EMBL/GenBank/DDBJ whole genome shotgun (WGS) entry which is preliminary data.</text>
</comment>
<feature type="active site" evidence="12">
    <location>
        <position position="397"/>
    </location>
</feature>
<evidence type="ECO:0000256" key="1">
    <source>
        <dbReference type="ARBA" id="ARBA00004651"/>
    </source>
</evidence>
<dbReference type="InterPro" id="IPR022924">
    <property type="entry name" value="Cardiolipin_synthase"/>
</dbReference>
<feature type="domain" description="PLD phosphodiesterase" evidence="14">
    <location>
        <begin position="390"/>
        <end position="417"/>
    </location>
</feature>
<comment type="subcellular location">
    <subcellularLocation>
        <location evidence="1 12">Cell membrane</location>
        <topology evidence="1 12">Multi-pass membrane protein</topology>
    </subcellularLocation>
</comment>
<dbReference type="CDD" id="cd09112">
    <property type="entry name" value="PLDc_CLS_2"/>
    <property type="match status" value="1"/>
</dbReference>
<dbReference type="InterPro" id="IPR025202">
    <property type="entry name" value="PLD-like_dom"/>
</dbReference>
<organism evidence="15 16">
    <name type="scientific">Candidatus Caccopulliclostridium gallistercoris</name>
    <dbReference type="NCBI Taxonomy" id="2840719"/>
    <lineage>
        <taxon>Bacteria</taxon>
        <taxon>Bacillati</taxon>
        <taxon>Bacillota</taxon>
        <taxon>Clostridia</taxon>
        <taxon>Candidatus Caccopulliclostridium</taxon>
    </lineage>
</organism>
<evidence type="ECO:0000256" key="7">
    <source>
        <dbReference type="ARBA" id="ARBA00022989"/>
    </source>
</evidence>
<dbReference type="SMART" id="SM00155">
    <property type="entry name" value="PLDc"/>
    <property type="match status" value="2"/>
</dbReference>
<keyword evidence="4 12" id="KW-0808">Transferase</keyword>
<dbReference type="GO" id="GO:0008808">
    <property type="term" value="F:cardiolipin synthase activity"/>
    <property type="evidence" value="ECO:0007669"/>
    <property type="project" value="UniProtKB-UniRule"/>
</dbReference>
<gene>
    <name evidence="15" type="primary">cls</name>
    <name evidence="15" type="ORF">IAA62_05055</name>
</gene>
<dbReference type="PROSITE" id="PS50035">
    <property type="entry name" value="PLD"/>
    <property type="match status" value="2"/>
</dbReference>
<feature type="transmembrane region" description="Helical" evidence="12">
    <location>
        <begin position="6"/>
        <end position="22"/>
    </location>
</feature>
<keyword evidence="10 12" id="KW-0594">Phospholipid biosynthesis</keyword>
<comment type="catalytic activity">
    <reaction evidence="12">
        <text>2 a 1,2-diacyl-sn-glycero-3-phospho-(1'-sn-glycerol) = a cardiolipin + glycerol</text>
        <dbReference type="Rhea" id="RHEA:31451"/>
        <dbReference type="ChEBI" id="CHEBI:17754"/>
        <dbReference type="ChEBI" id="CHEBI:62237"/>
        <dbReference type="ChEBI" id="CHEBI:64716"/>
    </reaction>
</comment>
<dbReference type="Pfam" id="PF13396">
    <property type="entry name" value="PLDc_N"/>
    <property type="match status" value="1"/>
</dbReference>
<evidence type="ECO:0000313" key="16">
    <source>
        <dbReference type="Proteomes" id="UP000886861"/>
    </source>
</evidence>
<dbReference type="Pfam" id="PF13091">
    <property type="entry name" value="PLDc_2"/>
    <property type="match status" value="2"/>
</dbReference>
<dbReference type="HAMAP" id="MF_01916">
    <property type="entry name" value="Cardiolipin_synth_Cls"/>
    <property type="match status" value="1"/>
</dbReference>
<evidence type="ECO:0000256" key="11">
    <source>
        <dbReference type="ARBA" id="ARBA00023264"/>
    </source>
</evidence>
<keyword evidence="6" id="KW-0677">Repeat</keyword>
<evidence type="ECO:0000256" key="10">
    <source>
        <dbReference type="ARBA" id="ARBA00023209"/>
    </source>
</evidence>
<reference evidence="15" key="2">
    <citation type="journal article" date="2021" name="PeerJ">
        <title>Extensive microbial diversity within the chicken gut microbiome revealed by metagenomics and culture.</title>
        <authorList>
            <person name="Gilroy R."/>
            <person name="Ravi A."/>
            <person name="Getino M."/>
            <person name="Pursley I."/>
            <person name="Horton D.L."/>
            <person name="Alikhan N.F."/>
            <person name="Baker D."/>
            <person name="Gharbi K."/>
            <person name="Hall N."/>
            <person name="Watson M."/>
            <person name="Adriaenssens E.M."/>
            <person name="Foster-Nyarko E."/>
            <person name="Jarju S."/>
            <person name="Secka A."/>
            <person name="Antonio M."/>
            <person name="Oren A."/>
            <person name="Chaudhuri R.R."/>
            <person name="La Ragione R."/>
            <person name="Hildebrand F."/>
            <person name="Pallen M.J."/>
        </authorList>
    </citation>
    <scope>NUCLEOTIDE SEQUENCE</scope>
    <source>
        <strain evidence="15">CHK186-9395</strain>
    </source>
</reference>
<keyword evidence="5 12" id="KW-0812">Transmembrane</keyword>
<evidence type="ECO:0000256" key="8">
    <source>
        <dbReference type="ARBA" id="ARBA00023098"/>
    </source>
</evidence>
<evidence type="ECO:0000259" key="14">
    <source>
        <dbReference type="PROSITE" id="PS50035"/>
    </source>
</evidence>
<keyword evidence="9 12" id="KW-0472">Membrane</keyword>
<dbReference type="PANTHER" id="PTHR21248">
    <property type="entry name" value="CARDIOLIPIN SYNTHASE"/>
    <property type="match status" value="1"/>
</dbReference>
<dbReference type="InterPro" id="IPR001736">
    <property type="entry name" value="PLipase_D/transphosphatidylase"/>
</dbReference>
<reference evidence="15" key="1">
    <citation type="submission" date="2020-10" db="EMBL/GenBank/DDBJ databases">
        <authorList>
            <person name="Gilroy R."/>
        </authorList>
    </citation>
    <scope>NUCLEOTIDE SEQUENCE</scope>
    <source>
        <strain evidence="15">CHK186-9395</strain>
    </source>
</reference>
<dbReference type="Gene3D" id="3.30.870.10">
    <property type="entry name" value="Endonuclease Chain A"/>
    <property type="match status" value="2"/>
</dbReference>
<dbReference type="Proteomes" id="UP000886861">
    <property type="component" value="Unassembled WGS sequence"/>
</dbReference>
<keyword evidence="7 12" id="KW-1133">Transmembrane helix</keyword>
<evidence type="ECO:0000313" key="15">
    <source>
        <dbReference type="EMBL" id="HIV01900.1"/>
    </source>
</evidence>
<feature type="active site" evidence="12">
    <location>
        <position position="222"/>
    </location>
</feature>
<dbReference type="GO" id="GO:0032049">
    <property type="term" value="P:cardiolipin biosynthetic process"/>
    <property type="evidence" value="ECO:0007669"/>
    <property type="project" value="UniProtKB-UniRule"/>
</dbReference>
<dbReference type="EC" id="2.7.8.-" evidence="12 13"/>
<dbReference type="InterPro" id="IPR030874">
    <property type="entry name" value="Cardiolipin_synth_Firmi"/>
</dbReference>
<protein>
    <recommendedName>
        <fullName evidence="12 13">Cardiolipin synthase</fullName>
        <shortName evidence="12">CL synthase</shortName>
        <ecNumber evidence="12 13">2.7.8.-</ecNumber>
    </recommendedName>
</protein>
<feature type="active site" evidence="12">
    <location>
        <position position="217"/>
    </location>
</feature>
<keyword evidence="2 12" id="KW-1003">Cell membrane</keyword>
<feature type="domain" description="PLD phosphodiesterase" evidence="14">
    <location>
        <begin position="210"/>
        <end position="237"/>
    </location>
</feature>
<dbReference type="CDD" id="cd09110">
    <property type="entry name" value="PLDc_CLS_1"/>
    <property type="match status" value="1"/>
</dbReference>